<keyword evidence="7" id="KW-0175">Coiled coil</keyword>
<protein>
    <submittedName>
        <fullName evidence="9">ATP-binding protein</fullName>
    </submittedName>
</protein>
<accession>A0A7J3ZLK7</accession>
<keyword evidence="2" id="KW-0963">Cytoplasm</keyword>
<evidence type="ECO:0000256" key="6">
    <source>
        <dbReference type="RuleBase" id="RU003651"/>
    </source>
</evidence>
<dbReference type="PROSITE" id="PS00674">
    <property type="entry name" value="AAA"/>
    <property type="match status" value="1"/>
</dbReference>
<feature type="repeat" description="TPR" evidence="5">
    <location>
        <begin position="20"/>
        <end position="53"/>
    </location>
</feature>
<dbReference type="GO" id="GO:0005737">
    <property type="term" value="C:cytoplasm"/>
    <property type="evidence" value="ECO:0007669"/>
    <property type="project" value="UniProtKB-SubCell"/>
</dbReference>
<evidence type="ECO:0000256" key="3">
    <source>
        <dbReference type="ARBA" id="ARBA00022741"/>
    </source>
</evidence>
<dbReference type="SUPFAM" id="SSF52540">
    <property type="entry name" value="P-loop containing nucleoside triphosphate hydrolases"/>
    <property type="match status" value="1"/>
</dbReference>
<dbReference type="GO" id="GO:0016887">
    <property type="term" value="F:ATP hydrolysis activity"/>
    <property type="evidence" value="ECO:0007669"/>
    <property type="project" value="InterPro"/>
</dbReference>
<dbReference type="Pfam" id="PF17862">
    <property type="entry name" value="AAA_lid_3"/>
    <property type="match status" value="1"/>
</dbReference>
<dbReference type="Gene3D" id="3.40.50.300">
    <property type="entry name" value="P-loop containing nucleotide triphosphate hydrolases"/>
    <property type="match status" value="1"/>
</dbReference>
<dbReference type="Gene3D" id="1.20.58.80">
    <property type="entry name" value="Phosphotransferase system, lactose/cellobiose-type IIA subunit"/>
    <property type="match status" value="1"/>
</dbReference>
<keyword evidence="3 6" id="KW-0547">Nucleotide-binding</keyword>
<dbReference type="FunFam" id="3.40.50.300:FF:001054">
    <property type="entry name" value="ATPase, AAA family, putative"/>
    <property type="match status" value="1"/>
</dbReference>
<keyword evidence="4 6" id="KW-0067">ATP-binding</keyword>
<comment type="caution">
    <text evidence="9">The sequence shown here is derived from an EMBL/GenBank/DDBJ whole genome shotgun (WGS) entry which is preliminary data.</text>
</comment>
<dbReference type="InterPro" id="IPR036181">
    <property type="entry name" value="MIT_dom_sf"/>
</dbReference>
<organism evidence="9">
    <name type="scientific">Fervidicoccus fontis</name>
    <dbReference type="NCBI Taxonomy" id="683846"/>
    <lineage>
        <taxon>Archaea</taxon>
        <taxon>Thermoproteota</taxon>
        <taxon>Thermoprotei</taxon>
        <taxon>Fervidicoccales</taxon>
        <taxon>Fervidicoccaceae</taxon>
        <taxon>Fervidicoccus</taxon>
    </lineage>
</organism>
<evidence type="ECO:0000256" key="7">
    <source>
        <dbReference type="SAM" id="Coils"/>
    </source>
</evidence>
<feature type="domain" description="AAA+ ATPase" evidence="8">
    <location>
        <begin position="152"/>
        <end position="293"/>
    </location>
</feature>
<keyword evidence="5" id="KW-0802">TPR repeat</keyword>
<name>A0A7J3ZLK7_9CREN</name>
<feature type="coiled-coil region" evidence="7">
    <location>
        <begin position="22"/>
        <end position="83"/>
    </location>
</feature>
<comment type="similarity">
    <text evidence="6">Belongs to the AAA ATPase family.</text>
</comment>
<dbReference type="InterPro" id="IPR003960">
    <property type="entry name" value="ATPase_AAA_CS"/>
</dbReference>
<evidence type="ECO:0000313" key="9">
    <source>
        <dbReference type="EMBL" id="HHQ80949.1"/>
    </source>
</evidence>
<reference evidence="9" key="1">
    <citation type="journal article" date="2020" name="mSystems">
        <title>Genome- and Community-Level Interaction Insights into Carbon Utilization and Element Cycling Functions of Hydrothermarchaeota in Hydrothermal Sediment.</title>
        <authorList>
            <person name="Zhou Z."/>
            <person name="Liu Y."/>
            <person name="Xu W."/>
            <person name="Pan J."/>
            <person name="Luo Z.H."/>
            <person name="Li M."/>
        </authorList>
    </citation>
    <scope>NUCLEOTIDE SEQUENCE [LARGE SCALE GENOMIC DNA]</scope>
    <source>
        <strain evidence="9">SpSt-1116</strain>
    </source>
</reference>
<gene>
    <name evidence="9" type="ORF">ENM78_05830</name>
</gene>
<dbReference type="PANTHER" id="PTHR23074">
    <property type="entry name" value="AAA DOMAIN-CONTAINING"/>
    <property type="match status" value="1"/>
</dbReference>
<evidence type="ECO:0000256" key="4">
    <source>
        <dbReference type="ARBA" id="ARBA00022840"/>
    </source>
</evidence>
<dbReference type="InterPro" id="IPR027417">
    <property type="entry name" value="P-loop_NTPase"/>
</dbReference>
<dbReference type="Pfam" id="PF00004">
    <property type="entry name" value="AAA"/>
    <property type="match status" value="1"/>
</dbReference>
<dbReference type="InterPro" id="IPR050304">
    <property type="entry name" value="MT-severing_AAA_ATPase"/>
</dbReference>
<dbReference type="AlphaFoldDB" id="A0A7J3ZLK7"/>
<evidence type="ECO:0000256" key="5">
    <source>
        <dbReference type="PROSITE-ProRule" id="PRU00339"/>
    </source>
</evidence>
<evidence type="ECO:0000256" key="1">
    <source>
        <dbReference type="ARBA" id="ARBA00004496"/>
    </source>
</evidence>
<dbReference type="PANTHER" id="PTHR23074:SF83">
    <property type="entry name" value="VACUOLAR PROTEIN SORTING-ASSOCIATED PROTEIN 4A"/>
    <property type="match status" value="1"/>
</dbReference>
<proteinExistence type="inferred from homology"/>
<dbReference type="EMBL" id="DRZC01000079">
    <property type="protein sequence ID" value="HHQ80949.1"/>
    <property type="molecule type" value="Genomic_DNA"/>
</dbReference>
<dbReference type="InterPro" id="IPR041569">
    <property type="entry name" value="AAA_lid_3"/>
</dbReference>
<evidence type="ECO:0000259" key="8">
    <source>
        <dbReference type="SMART" id="SM00382"/>
    </source>
</evidence>
<dbReference type="InterPro" id="IPR019734">
    <property type="entry name" value="TPR_rpt"/>
</dbReference>
<dbReference type="Gene3D" id="1.10.8.60">
    <property type="match status" value="1"/>
</dbReference>
<dbReference type="PROSITE" id="PS50005">
    <property type="entry name" value="TPR"/>
    <property type="match status" value="1"/>
</dbReference>
<dbReference type="GO" id="GO:0005524">
    <property type="term" value="F:ATP binding"/>
    <property type="evidence" value="ECO:0007669"/>
    <property type="project" value="UniProtKB-KW"/>
</dbReference>
<evidence type="ECO:0000256" key="2">
    <source>
        <dbReference type="ARBA" id="ARBA00022490"/>
    </source>
</evidence>
<dbReference type="InterPro" id="IPR003959">
    <property type="entry name" value="ATPase_AAA_core"/>
</dbReference>
<sequence>MSGLAFPYLKEIAERSARAAVLADKKGDVEEALKNYKKAIEALEKIVKLYPYSPTTSAIIAVLESYKARVALLERKIVKASIEHESPGEPDEELPQEAQADSDSPLILKRITVAAKPNVTFDDIADLEKAKKALRESIIYPIKRPDLYPLGWPRGVLLFGPPGCGKTMLGAALANEVNGIFMYVDSSHIMSKWLGEAEKNVARVFEFAREKSRKGTPVIIFIDEIEALLGVYSSEVGGEARVRNQFLKEMDGMLEKGNSKLHVFVVGATNKPWKLDDAFIRRFGKRIYIPPPDRDTRAKLFELYTKHISLSEDVSFEKLAELTEGYSSSDIKDIVMEAYNRVISELFEKQGGTGKPRPVTMDDFLDVIRSRKSSLDLATLRRLERWAEDYEAV</sequence>
<dbReference type="SUPFAM" id="SSF116846">
    <property type="entry name" value="MIT domain"/>
    <property type="match status" value="1"/>
</dbReference>
<dbReference type="SMART" id="SM00382">
    <property type="entry name" value="AAA"/>
    <property type="match status" value="1"/>
</dbReference>
<comment type="subcellular location">
    <subcellularLocation>
        <location evidence="1">Cytoplasm</location>
    </subcellularLocation>
</comment>
<dbReference type="InterPro" id="IPR003593">
    <property type="entry name" value="AAA+_ATPase"/>
</dbReference>